<sequence>MVDIILKNFNNPDEIRNFDKGKFELVKLKDMTIGRASYEPGWKWSINVSPLSGTEFCEVEHLGMVISGSATVAFKNGEIHILKEGDLFYVPPEPHDSWVVGDEKYISLHFLGAEIYAD</sequence>
<dbReference type="EMBL" id="UINC01011204">
    <property type="protein sequence ID" value="SVA49551.1"/>
    <property type="molecule type" value="Genomic_DNA"/>
</dbReference>
<dbReference type="Gene3D" id="2.60.120.10">
    <property type="entry name" value="Jelly Rolls"/>
    <property type="match status" value="1"/>
</dbReference>
<name>A0A381WB82_9ZZZZ</name>
<gene>
    <name evidence="2" type="ORF">METZ01_LOCUS102405</name>
</gene>
<organism evidence="2">
    <name type="scientific">marine metagenome</name>
    <dbReference type="NCBI Taxonomy" id="408172"/>
    <lineage>
        <taxon>unclassified sequences</taxon>
        <taxon>metagenomes</taxon>
        <taxon>ecological metagenomes</taxon>
    </lineage>
</organism>
<dbReference type="Pfam" id="PF07883">
    <property type="entry name" value="Cupin_2"/>
    <property type="match status" value="1"/>
</dbReference>
<dbReference type="InterPro" id="IPR013096">
    <property type="entry name" value="Cupin_2"/>
</dbReference>
<protein>
    <recommendedName>
        <fullName evidence="1">Cupin type-2 domain-containing protein</fullName>
    </recommendedName>
</protein>
<dbReference type="InterPro" id="IPR011051">
    <property type="entry name" value="RmlC_Cupin_sf"/>
</dbReference>
<evidence type="ECO:0000259" key="1">
    <source>
        <dbReference type="Pfam" id="PF07883"/>
    </source>
</evidence>
<reference evidence="2" key="1">
    <citation type="submission" date="2018-05" db="EMBL/GenBank/DDBJ databases">
        <authorList>
            <person name="Lanie J.A."/>
            <person name="Ng W.-L."/>
            <person name="Kazmierczak K.M."/>
            <person name="Andrzejewski T.M."/>
            <person name="Davidsen T.M."/>
            <person name="Wayne K.J."/>
            <person name="Tettelin H."/>
            <person name="Glass J.I."/>
            <person name="Rusch D."/>
            <person name="Podicherti R."/>
            <person name="Tsui H.-C.T."/>
            <person name="Winkler M.E."/>
        </authorList>
    </citation>
    <scope>NUCLEOTIDE SEQUENCE</scope>
</reference>
<evidence type="ECO:0000313" key="2">
    <source>
        <dbReference type="EMBL" id="SVA49551.1"/>
    </source>
</evidence>
<feature type="domain" description="Cupin type-2" evidence="1">
    <location>
        <begin position="59"/>
        <end position="103"/>
    </location>
</feature>
<dbReference type="CDD" id="cd06990">
    <property type="entry name" value="cupin_DUF861"/>
    <property type="match status" value="1"/>
</dbReference>
<dbReference type="InterPro" id="IPR014710">
    <property type="entry name" value="RmlC-like_jellyroll"/>
</dbReference>
<dbReference type="SUPFAM" id="SSF51182">
    <property type="entry name" value="RmlC-like cupins"/>
    <property type="match status" value="1"/>
</dbReference>
<proteinExistence type="predicted"/>
<dbReference type="AlphaFoldDB" id="A0A381WB82"/>
<accession>A0A381WB82</accession>